<evidence type="ECO:0000313" key="4">
    <source>
        <dbReference type="Proteomes" id="UP000320421"/>
    </source>
</evidence>
<feature type="domain" description="N-terminal" evidence="1">
    <location>
        <begin position="5"/>
        <end position="125"/>
    </location>
</feature>
<accession>A0A517PYB8</accession>
<feature type="domain" description="Polyvalent protein metallopeptidase" evidence="2">
    <location>
        <begin position="153"/>
        <end position="273"/>
    </location>
</feature>
<evidence type="ECO:0000259" key="1">
    <source>
        <dbReference type="Pfam" id="PF08401"/>
    </source>
</evidence>
<dbReference type="RefSeq" id="WP_145193018.1">
    <property type="nucleotide sequence ID" value="NZ_CP036266.1"/>
</dbReference>
<gene>
    <name evidence="3" type="primary">traC_1</name>
    <name evidence="3" type="ORF">HG66A1_62120</name>
</gene>
<keyword evidence="3" id="KW-0808">Transferase</keyword>
<keyword evidence="4" id="KW-1185">Reference proteome</keyword>
<dbReference type="PIRSF" id="PIRSF037112">
    <property type="entry name" value="Antirestriction_ArdC"/>
    <property type="match status" value="1"/>
</dbReference>
<dbReference type="Pfam" id="PF18818">
    <property type="entry name" value="MPTase-PolyVal"/>
    <property type="match status" value="1"/>
</dbReference>
<sequence length="296" mass="33315">MPSPKEIRQNISQQIVDALKSGNTLPWRQPWSNDLNVGLPRNAVSANRYSGVNPILLEISRMRQGFQSKWWGTYKQIQQLGANVKRGEKGTAITFYKNIPVKNQKTTAGEEPEKTVPLLRTYHVFNVEQTDGLDHLRIGHGDSTTDMEDSHDEADELIDATEADIRYGGNRAFYSPTTDHIQLPMRNQFPDMNEFYSTATHELVHWSGASHRLNRFGLSYAFEELVAEIGSCYTCCEVGVPASDDLSDVTSYVQSWLRAMENDPSFIFKAASHASKAADYLLDFRPSPVEEPALVV</sequence>
<protein>
    <submittedName>
        <fullName evidence="3">DNA primase TraC</fullName>
        <ecNumber evidence="3">2.7.7.-</ecNumber>
    </submittedName>
</protein>
<reference evidence="3 4" key="1">
    <citation type="submission" date="2019-02" db="EMBL/GenBank/DDBJ databases">
        <title>Deep-cultivation of Planctomycetes and their phenomic and genomic characterization uncovers novel biology.</title>
        <authorList>
            <person name="Wiegand S."/>
            <person name="Jogler M."/>
            <person name="Boedeker C."/>
            <person name="Pinto D."/>
            <person name="Vollmers J."/>
            <person name="Rivas-Marin E."/>
            <person name="Kohn T."/>
            <person name="Peeters S.H."/>
            <person name="Heuer A."/>
            <person name="Rast P."/>
            <person name="Oberbeckmann S."/>
            <person name="Bunk B."/>
            <person name="Jeske O."/>
            <person name="Meyerdierks A."/>
            <person name="Storesund J.E."/>
            <person name="Kallscheuer N."/>
            <person name="Luecker S."/>
            <person name="Lage O.M."/>
            <person name="Pohl T."/>
            <person name="Merkel B.J."/>
            <person name="Hornburger P."/>
            <person name="Mueller R.-W."/>
            <person name="Bruemmer F."/>
            <person name="Labrenz M."/>
            <person name="Spormann A.M."/>
            <person name="Op den Camp H."/>
            <person name="Overmann J."/>
            <person name="Amann R."/>
            <person name="Jetten M.S.M."/>
            <person name="Mascher T."/>
            <person name="Medema M.H."/>
            <person name="Devos D.P."/>
            <person name="Kaster A.-K."/>
            <person name="Ovreas L."/>
            <person name="Rohde M."/>
            <person name="Galperin M.Y."/>
            <person name="Jogler C."/>
        </authorList>
    </citation>
    <scope>NUCLEOTIDE SEQUENCE [LARGE SCALE GENOMIC DNA]</scope>
    <source>
        <strain evidence="3 4">HG66A1</strain>
    </source>
</reference>
<dbReference type="InterPro" id="IPR013610">
    <property type="entry name" value="ArdC_N"/>
</dbReference>
<dbReference type="InterPro" id="IPR017113">
    <property type="entry name" value="Antirestriction_ArdC"/>
</dbReference>
<evidence type="ECO:0000313" key="3">
    <source>
        <dbReference type="EMBL" id="QDT24380.1"/>
    </source>
</evidence>
<dbReference type="GO" id="GO:0016779">
    <property type="term" value="F:nucleotidyltransferase activity"/>
    <property type="evidence" value="ECO:0007669"/>
    <property type="project" value="UniProtKB-KW"/>
</dbReference>
<dbReference type="Proteomes" id="UP000320421">
    <property type="component" value="Chromosome"/>
</dbReference>
<dbReference type="AlphaFoldDB" id="A0A517PYB8"/>
<dbReference type="Pfam" id="PF08401">
    <property type="entry name" value="ArdcN"/>
    <property type="match status" value="1"/>
</dbReference>
<dbReference type="OrthoDB" id="9792687at2"/>
<dbReference type="EC" id="2.7.7.-" evidence="3"/>
<name>A0A517PYB8_9PLAN</name>
<proteinExistence type="predicted"/>
<dbReference type="EMBL" id="CP036266">
    <property type="protein sequence ID" value="QDT24380.1"/>
    <property type="molecule type" value="Genomic_DNA"/>
</dbReference>
<dbReference type="InterPro" id="IPR041459">
    <property type="entry name" value="MPTase-PolyVal"/>
</dbReference>
<keyword evidence="3" id="KW-0548">Nucleotidyltransferase</keyword>
<organism evidence="3 4">
    <name type="scientific">Gimesia chilikensis</name>
    <dbReference type="NCBI Taxonomy" id="2605989"/>
    <lineage>
        <taxon>Bacteria</taxon>
        <taxon>Pseudomonadati</taxon>
        <taxon>Planctomycetota</taxon>
        <taxon>Planctomycetia</taxon>
        <taxon>Planctomycetales</taxon>
        <taxon>Planctomycetaceae</taxon>
        <taxon>Gimesia</taxon>
    </lineage>
</organism>
<evidence type="ECO:0000259" key="2">
    <source>
        <dbReference type="Pfam" id="PF18818"/>
    </source>
</evidence>
<dbReference type="GO" id="GO:0003697">
    <property type="term" value="F:single-stranded DNA binding"/>
    <property type="evidence" value="ECO:0007669"/>
    <property type="project" value="InterPro"/>
</dbReference>